<name>A0ABQ6FJI0_9CHLR</name>
<gene>
    <name evidence="1" type="ORF">KDH_12170</name>
</gene>
<evidence type="ECO:0000313" key="2">
    <source>
        <dbReference type="Proteomes" id="UP001344906"/>
    </source>
</evidence>
<organism evidence="1 2">
    <name type="scientific">Dictyobacter halimunensis</name>
    <dbReference type="NCBI Taxonomy" id="3026934"/>
    <lineage>
        <taxon>Bacteria</taxon>
        <taxon>Bacillati</taxon>
        <taxon>Chloroflexota</taxon>
        <taxon>Ktedonobacteria</taxon>
        <taxon>Ktedonobacterales</taxon>
        <taxon>Dictyobacteraceae</taxon>
        <taxon>Dictyobacter</taxon>
    </lineage>
</organism>
<dbReference type="Proteomes" id="UP001344906">
    <property type="component" value="Unassembled WGS sequence"/>
</dbReference>
<proteinExistence type="predicted"/>
<accession>A0ABQ6FJI0</accession>
<dbReference type="RefSeq" id="WP_338248055.1">
    <property type="nucleotide sequence ID" value="NZ_BSRI01000001.1"/>
</dbReference>
<reference evidence="1 2" key="1">
    <citation type="submission" date="2023-02" db="EMBL/GenBank/DDBJ databases">
        <title>Dictyobacter halimunensis sp. nov., a new member of the class Ktedonobacteria from forest soil in a geothermal area.</title>
        <authorList>
            <person name="Rachmania M.K."/>
            <person name="Ningsih F."/>
            <person name="Sakai Y."/>
            <person name="Yabe S."/>
            <person name="Yokota A."/>
            <person name="Sjamsuridzal W."/>
        </authorList>
    </citation>
    <scope>NUCLEOTIDE SEQUENCE [LARGE SCALE GENOMIC DNA]</scope>
    <source>
        <strain evidence="1 2">S3.2.2.5</strain>
    </source>
</reference>
<comment type="caution">
    <text evidence="1">The sequence shown here is derived from an EMBL/GenBank/DDBJ whole genome shotgun (WGS) entry which is preliminary data.</text>
</comment>
<dbReference type="EMBL" id="BSRI01000001">
    <property type="protein sequence ID" value="GLV54369.1"/>
    <property type="molecule type" value="Genomic_DNA"/>
</dbReference>
<sequence length="277" mass="31737">MDGIEDFAAEIDTVPAATRDLFVYICDWARNLERIAPVKLQTYHGKSHRLTLLPRLRDDMAGLISIYNVNGTLSLQCWRSVFVRHAPQHLTLIEQHYGEVGQGNYLHKIDQNLFDILTNAYLEAAHLPVATSGEKPAGEYPPSIQQKSDNSNKIDLIVEAAFKIGADKQAVSLANLYDEYMNSNPGISKGSNHGSFDATVNYHCINMRSRFYDVRKRYQQNAYWITKPLFKRVSRGRYMLLSQEEITAFQKCIQINVPLIYEDDYNITMMIKESHKL</sequence>
<evidence type="ECO:0000313" key="1">
    <source>
        <dbReference type="EMBL" id="GLV54369.1"/>
    </source>
</evidence>
<protein>
    <submittedName>
        <fullName evidence="1">Uncharacterized protein</fullName>
    </submittedName>
</protein>
<keyword evidence="2" id="KW-1185">Reference proteome</keyword>